<reference evidence="5" key="1">
    <citation type="submission" date="2016-09" db="EMBL/GenBank/DDBJ databases">
        <authorList>
            <person name="Varghese N."/>
            <person name="Submissions S."/>
        </authorList>
    </citation>
    <scope>NUCLEOTIDE SEQUENCE [LARGE SCALE GENOMIC DNA]</scope>
    <source>
        <strain evidence="5">25nlg</strain>
    </source>
</reference>
<comment type="subunit">
    <text evidence="3">Forms a complex with KhpB.</text>
</comment>
<evidence type="ECO:0000256" key="2">
    <source>
        <dbReference type="ARBA" id="ARBA00022884"/>
    </source>
</evidence>
<dbReference type="GO" id="GO:0003723">
    <property type="term" value="F:RNA binding"/>
    <property type="evidence" value="ECO:0007669"/>
    <property type="project" value="UniProtKB-UniRule"/>
</dbReference>
<dbReference type="InterPro" id="IPR020627">
    <property type="entry name" value="KhpA"/>
</dbReference>
<sequence length="77" mass="8618">MKALVEHIVRSIVDHPEDVQVEEAHEEKVHVIRLFVHPDDKGKVIGKQGRTAKAIRAVVHAAATGGQQRRVRLDIVE</sequence>
<keyword evidence="3" id="KW-0133">Cell shape</keyword>
<keyword evidence="2 3" id="KW-0694">RNA-binding</keyword>
<comment type="subcellular location">
    <subcellularLocation>
        <location evidence="3">Cytoplasm</location>
    </subcellularLocation>
</comment>
<dbReference type="CDD" id="cd22533">
    <property type="entry name" value="KH-II_YlqC-like"/>
    <property type="match status" value="1"/>
</dbReference>
<dbReference type="AlphaFoldDB" id="A0A1G6LBG0"/>
<dbReference type="InterPro" id="IPR015946">
    <property type="entry name" value="KH_dom-like_a/b"/>
</dbReference>
<dbReference type="Pfam" id="PF13083">
    <property type="entry name" value="KH_KhpA-B"/>
    <property type="match status" value="1"/>
</dbReference>
<dbReference type="PANTHER" id="PTHR34654">
    <property type="entry name" value="UPF0109 PROTEIN SCO5592"/>
    <property type="match status" value="1"/>
</dbReference>
<dbReference type="GO" id="GO:0009252">
    <property type="term" value="P:peptidoglycan biosynthetic process"/>
    <property type="evidence" value="ECO:0007669"/>
    <property type="project" value="UniProtKB-UniRule"/>
</dbReference>
<dbReference type="SUPFAM" id="SSF54814">
    <property type="entry name" value="Prokaryotic type KH domain (KH-domain type II)"/>
    <property type="match status" value="1"/>
</dbReference>
<dbReference type="InterPro" id="IPR009019">
    <property type="entry name" value="KH_sf_prok-type"/>
</dbReference>
<dbReference type="GO" id="GO:0008360">
    <property type="term" value="P:regulation of cell shape"/>
    <property type="evidence" value="ECO:0007669"/>
    <property type="project" value="UniProtKB-KW"/>
</dbReference>
<evidence type="ECO:0000256" key="3">
    <source>
        <dbReference type="HAMAP-Rule" id="MF_00088"/>
    </source>
</evidence>
<dbReference type="PANTHER" id="PTHR34654:SF1">
    <property type="entry name" value="RNA-BINDING PROTEIN KHPA"/>
    <property type="match status" value="1"/>
</dbReference>
<keyword evidence="3" id="KW-0961">Cell wall biogenesis/degradation</keyword>
<dbReference type="Proteomes" id="UP000242662">
    <property type="component" value="Unassembled WGS sequence"/>
</dbReference>
<protein>
    <recommendedName>
        <fullName evidence="3">RNA-binding protein KhpA</fullName>
    </recommendedName>
    <alternativeName>
        <fullName evidence="3">KH-domain protein A</fullName>
    </alternativeName>
</protein>
<accession>A0A1G6LBG0</accession>
<dbReference type="EMBL" id="FMYM01000008">
    <property type="protein sequence ID" value="SDC40498.1"/>
    <property type="molecule type" value="Genomic_DNA"/>
</dbReference>
<evidence type="ECO:0000313" key="4">
    <source>
        <dbReference type="EMBL" id="SDC40498.1"/>
    </source>
</evidence>
<dbReference type="GO" id="GO:0005737">
    <property type="term" value="C:cytoplasm"/>
    <property type="evidence" value="ECO:0007669"/>
    <property type="project" value="UniProtKB-SubCell"/>
</dbReference>
<name>A0A1G6LBG0_9BACI</name>
<comment type="function">
    <text evidence="3">A probable RNA chaperone. Forms a complex with KhpB which binds to cellular RNA and controls its expression. Plays a role in peptidoglycan (PG) homeostasis and cell length regulation.</text>
</comment>
<dbReference type="Gene3D" id="3.30.300.20">
    <property type="match status" value="1"/>
</dbReference>
<dbReference type="STRING" id="1464122.SAMN05421737_10869"/>
<dbReference type="RefSeq" id="WP_090776077.1">
    <property type="nucleotide sequence ID" value="NZ_FMYM01000008.1"/>
</dbReference>
<keyword evidence="5" id="KW-1185">Reference proteome</keyword>
<evidence type="ECO:0000256" key="1">
    <source>
        <dbReference type="ARBA" id="ARBA00022490"/>
    </source>
</evidence>
<keyword evidence="1 3" id="KW-0963">Cytoplasm</keyword>
<evidence type="ECO:0000313" key="5">
    <source>
        <dbReference type="Proteomes" id="UP000242662"/>
    </source>
</evidence>
<gene>
    <name evidence="3" type="primary">khpA</name>
    <name evidence="4" type="ORF">SAMN05421737_10869</name>
</gene>
<dbReference type="GO" id="GO:0071555">
    <property type="term" value="P:cell wall organization"/>
    <property type="evidence" value="ECO:0007669"/>
    <property type="project" value="UniProtKB-KW"/>
</dbReference>
<comment type="similarity">
    <text evidence="3">Belongs to the KhpA RNA-binding protein family.</text>
</comment>
<dbReference type="HAMAP" id="MF_00088">
    <property type="entry name" value="KhpA"/>
    <property type="match status" value="1"/>
</dbReference>
<proteinExistence type="inferred from homology"/>
<dbReference type="OrthoDB" id="9812389at2"/>
<keyword evidence="3" id="KW-0143">Chaperone</keyword>
<organism evidence="4 5">
    <name type="scientific">Shouchella lonarensis</name>
    <dbReference type="NCBI Taxonomy" id="1464122"/>
    <lineage>
        <taxon>Bacteria</taxon>
        <taxon>Bacillati</taxon>
        <taxon>Bacillota</taxon>
        <taxon>Bacilli</taxon>
        <taxon>Bacillales</taxon>
        <taxon>Bacillaceae</taxon>
        <taxon>Shouchella</taxon>
    </lineage>
</organism>